<protein>
    <submittedName>
        <fullName evidence="2">Uncharacterized protein</fullName>
    </submittedName>
</protein>
<dbReference type="AlphaFoldDB" id="A0A5C5VG28"/>
<accession>A0A5C5VG28</accession>
<evidence type="ECO:0000313" key="2">
    <source>
        <dbReference type="EMBL" id="TWT36897.1"/>
    </source>
</evidence>
<name>A0A5C5VG28_9BACT</name>
<organism evidence="2 3">
    <name type="scientific">Posidoniimonas corsicana</name>
    <dbReference type="NCBI Taxonomy" id="1938618"/>
    <lineage>
        <taxon>Bacteria</taxon>
        <taxon>Pseudomonadati</taxon>
        <taxon>Planctomycetota</taxon>
        <taxon>Planctomycetia</taxon>
        <taxon>Pirellulales</taxon>
        <taxon>Lacipirellulaceae</taxon>
        <taxon>Posidoniimonas</taxon>
    </lineage>
</organism>
<evidence type="ECO:0000256" key="1">
    <source>
        <dbReference type="SAM" id="MobiDB-lite"/>
    </source>
</evidence>
<keyword evidence="3" id="KW-1185">Reference proteome</keyword>
<feature type="compositionally biased region" description="Polar residues" evidence="1">
    <location>
        <begin position="252"/>
        <end position="261"/>
    </location>
</feature>
<dbReference type="Proteomes" id="UP000316714">
    <property type="component" value="Unassembled WGS sequence"/>
</dbReference>
<evidence type="ECO:0000313" key="3">
    <source>
        <dbReference type="Proteomes" id="UP000316714"/>
    </source>
</evidence>
<gene>
    <name evidence="2" type="ORF">KOR34_18420</name>
</gene>
<sequence length="261" mass="28104">MRRGVLTLLAAVMILLASTAIGEEPSLDLRLAVEIYDAQQSQVDRLVEAGDAKDRVLAIRSCFEALRRGDTNTALDQLGAARHSNAEAPPILFDLESVAGAVIALYLADDNKARDLLARLPEKTATKPHGLLPPLGNLREETQGDPPAEANAAAVSYNNHLRARLLYLAGDLNAAYTLVHQVALERQDRLGTSHPDTWDASIDLVEYGLPIVGGETLYDFSTTLNRQSASGAPPSARDSHRRYSCRGPASHGSAQASHRLV</sequence>
<dbReference type="EMBL" id="SIHJ01000001">
    <property type="protein sequence ID" value="TWT36897.1"/>
    <property type="molecule type" value="Genomic_DNA"/>
</dbReference>
<feature type="region of interest" description="Disordered" evidence="1">
    <location>
        <begin position="226"/>
        <end position="261"/>
    </location>
</feature>
<reference evidence="2 3" key="1">
    <citation type="submission" date="2019-02" db="EMBL/GenBank/DDBJ databases">
        <title>Deep-cultivation of Planctomycetes and their phenomic and genomic characterization uncovers novel biology.</title>
        <authorList>
            <person name="Wiegand S."/>
            <person name="Jogler M."/>
            <person name="Boedeker C."/>
            <person name="Pinto D."/>
            <person name="Vollmers J."/>
            <person name="Rivas-Marin E."/>
            <person name="Kohn T."/>
            <person name="Peeters S.H."/>
            <person name="Heuer A."/>
            <person name="Rast P."/>
            <person name="Oberbeckmann S."/>
            <person name="Bunk B."/>
            <person name="Jeske O."/>
            <person name="Meyerdierks A."/>
            <person name="Storesund J.E."/>
            <person name="Kallscheuer N."/>
            <person name="Luecker S."/>
            <person name="Lage O.M."/>
            <person name="Pohl T."/>
            <person name="Merkel B.J."/>
            <person name="Hornburger P."/>
            <person name="Mueller R.-W."/>
            <person name="Bruemmer F."/>
            <person name="Labrenz M."/>
            <person name="Spormann A.M."/>
            <person name="Op Den Camp H."/>
            <person name="Overmann J."/>
            <person name="Amann R."/>
            <person name="Jetten M.S.M."/>
            <person name="Mascher T."/>
            <person name="Medema M.H."/>
            <person name="Devos D.P."/>
            <person name="Kaster A.-K."/>
            <person name="Ovreas L."/>
            <person name="Rohde M."/>
            <person name="Galperin M.Y."/>
            <person name="Jogler C."/>
        </authorList>
    </citation>
    <scope>NUCLEOTIDE SEQUENCE [LARGE SCALE GENOMIC DNA]</scope>
    <source>
        <strain evidence="2 3">KOR34</strain>
    </source>
</reference>
<comment type="caution">
    <text evidence="2">The sequence shown here is derived from an EMBL/GenBank/DDBJ whole genome shotgun (WGS) entry which is preliminary data.</text>
</comment>
<proteinExistence type="predicted"/>